<dbReference type="RefSeq" id="WP_054717751.1">
    <property type="nucleotide sequence ID" value="NZ_AZEU01000322.1"/>
</dbReference>
<dbReference type="InterPro" id="IPR009403">
    <property type="entry name" value="UPF0637"/>
</dbReference>
<dbReference type="InterPro" id="IPR053707">
    <property type="entry name" value="UPF0637_domain_sf"/>
</dbReference>
<sequence length="198" mass="22685">MFEETDFNVFDDPTLSGRLTRIRQDLDPKFEQAGVQLMQHAFAQELPPLTVHIAKHARRHKNPPVDTWLALSTSARGYKMLPHIELGFWNDRLFLWVAVLQEAKTDWPELSTLTPLALSLDASFELSGDHTAQNAALPLTVANLSAQTTRYQTVKRGEWLIGKTYLRTDPLWQTPTALWADVLARFDRLLPIYHQLLK</sequence>
<evidence type="ECO:0000313" key="2">
    <source>
        <dbReference type="Proteomes" id="UP000051790"/>
    </source>
</evidence>
<dbReference type="Gene3D" id="3.30.930.20">
    <property type="entry name" value="Protein of unknown function DUF1054"/>
    <property type="match status" value="1"/>
</dbReference>
<dbReference type="Proteomes" id="UP000051790">
    <property type="component" value="Unassembled WGS sequence"/>
</dbReference>
<organism evidence="1 2">
    <name type="scientific">Lacticaseibacillus manihotivorans DSM 13343 = JCM 12514</name>
    <dbReference type="NCBI Taxonomy" id="1423769"/>
    <lineage>
        <taxon>Bacteria</taxon>
        <taxon>Bacillati</taxon>
        <taxon>Bacillota</taxon>
        <taxon>Bacilli</taxon>
        <taxon>Lactobacillales</taxon>
        <taxon>Lactobacillaceae</taxon>
        <taxon>Lacticaseibacillus</taxon>
    </lineage>
</organism>
<dbReference type="PATRIC" id="fig|1423769.4.peg.3087"/>
<accession>A0A0R1Q483</accession>
<dbReference type="SUPFAM" id="SSF142913">
    <property type="entry name" value="YktB/PF0168-like"/>
    <property type="match status" value="1"/>
</dbReference>
<dbReference type="AlphaFoldDB" id="A0A0R1Q483"/>
<name>A0A0R1Q483_9LACO</name>
<protein>
    <submittedName>
        <fullName evidence="1">Uncharacterized protein</fullName>
    </submittedName>
</protein>
<keyword evidence="2" id="KW-1185">Reference proteome</keyword>
<reference evidence="1 2" key="1">
    <citation type="journal article" date="2015" name="Genome Announc.">
        <title>Expanding the biotechnology potential of lactobacilli through comparative genomics of 213 strains and associated genera.</title>
        <authorList>
            <person name="Sun Z."/>
            <person name="Harris H.M."/>
            <person name="McCann A."/>
            <person name="Guo C."/>
            <person name="Argimon S."/>
            <person name="Zhang W."/>
            <person name="Yang X."/>
            <person name="Jeffery I.B."/>
            <person name="Cooney J.C."/>
            <person name="Kagawa T.F."/>
            <person name="Liu W."/>
            <person name="Song Y."/>
            <person name="Salvetti E."/>
            <person name="Wrobel A."/>
            <person name="Rasinkangas P."/>
            <person name="Parkhill J."/>
            <person name="Rea M.C."/>
            <person name="O'Sullivan O."/>
            <person name="Ritari J."/>
            <person name="Douillard F.P."/>
            <person name="Paul Ross R."/>
            <person name="Yang R."/>
            <person name="Briner A.E."/>
            <person name="Felis G.E."/>
            <person name="de Vos W.M."/>
            <person name="Barrangou R."/>
            <person name="Klaenhammer T.R."/>
            <person name="Caufield P.W."/>
            <person name="Cui Y."/>
            <person name="Zhang H."/>
            <person name="O'Toole P.W."/>
        </authorList>
    </citation>
    <scope>NUCLEOTIDE SEQUENCE [LARGE SCALE GENOMIC DNA]</scope>
    <source>
        <strain evidence="1 2">DSM 13343</strain>
    </source>
</reference>
<proteinExistence type="predicted"/>
<gene>
    <name evidence="1" type="ORF">FD01_GL002862</name>
</gene>
<evidence type="ECO:0000313" key="1">
    <source>
        <dbReference type="EMBL" id="KRL37109.1"/>
    </source>
</evidence>
<dbReference type="EMBL" id="AZEU01000322">
    <property type="protein sequence ID" value="KRL37109.1"/>
    <property type="molecule type" value="Genomic_DNA"/>
</dbReference>
<comment type="caution">
    <text evidence="1">The sequence shown here is derived from an EMBL/GenBank/DDBJ whole genome shotgun (WGS) entry which is preliminary data.</text>
</comment>
<dbReference type="Pfam" id="PF06335">
    <property type="entry name" value="DUF1054"/>
    <property type="match status" value="1"/>
</dbReference>
<dbReference type="OrthoDB" id="9812818at2"/>